<accession>A0A915DTX8</accession>
<feature type="compositionally biased region" description="Basic and acidic residues" evidence="1">
    <location>
        <begin position="82"/>
        <end position="104"/>
    </location>
</feature>
<dbReference type="InterPro" id="IPR008928">
    <property type="entry name" value="6-hairpin_glycosidase_sf"/>
</dbReference>
<protein>
    <submittedName>
        <fullName evidence="3">Uncharacterized protein</fullName>
    </submittedName>
</protein>
<organism evidence="2 3">
    <name type="scientific">Ditylenchus dipsaci</name>
    <dbReference type="NCBI Taxonomy" id="166011"/>
    <lineage>
        <taxon>Eukaryota</taxon>
        <taxon>Metazoa</taxon>
        <taxon>Ecdysozoa</taxon>
        <taxon>Nematoda</taxon>
        <taxon>Chromadorea</taxon>
        <taxon>Rhabditida</taxon>
        <taxon>Tylenchina</taxon>
        <taxon>Tylenchomorpha</taxon>
        <taxon>Sphaerularioidea</taxon>
        <taxon>Anguinidae</taxon>
        <taxon>Anguininae</taxon>
        <taxon>Ditylenchus</taxon>
    </lineage>
</organism>
<dbReference type="Proteomes" id="UP000887574">
    <property type="component" value="Unplaced"/>
</dbReference>
<dbReference type="SUPFAM" id="SSF48208">
    <property type="entry name" value="Six-hairpin glycosidases"/>
    <property type="match status" value="1"/>
</dbReference>
<evidence type="ECO:0000313" key="2">
    <source>
        <dbReference type="Proteomes" id="UP000887574"/>
    </source>
</evidence>
<proteinExistence type="predicted"/>
<name>A0A915DTX8_9BILA</name>
<evidence type="ECO:0000313" key="3">
    <source>
        <dbReference type="WBParaSite" id="jg23138"/>
    </source>
</evidence>
<evidence type="ECO:0000256" key="1">
    <source>
        <dbReference type="SAM" id="MobiDB-lite"/>
    </source>
</evidence>
<dbReference type="WBParaSite" id="jg23138">
    <property type="protein sequence ID" value="jg23138"/>
    <property type="gene ID" value="jg23138"/>
</dbReference>
<sequence length="347" mass="40347">MDQVYGPYTKVWQPRAFRQKSSIPQNPASSRYLWSDAYGVCNYLTLHQQTGSQEALEQAKILIDTVHNILGRTRNGLSRLGDSTDEHPLRGGLRIGKEQDEGRGMSEDGQYYHYLTKWLFALNRMSLVSKDPRYNQWAIEMVQSIHFKFCSKDMRRMYWKMSIDLSHPLIPSEGGLDTYDGLTMYMLLQETAKMFHRYNQMTHGQQVVWSKNNLQPEIDHMKHLVDARYQSYTTNDCLDAGEALWLASLYSQLDYARHLKAQASKAVELLWKHGEFQGSVNQRLGFREFGTTIGVQMHNDLMAVWQERVNFLHQFWGSYLQVRDNDITPIMFCSSLIPGVLRAENLK</sequence>
<dbReference type="GO" id="GO:0005975">
    <property type="term" value="P:carbohydrate metabolic process"/>
    <property type="evidence" value="ECO:0007669"/>
    <property type="project" value="InterPro"/>
</dbReference>
<feature type="region of interest" description="Disordered" evidence="1">
    <location>
        <begin position="80"/>
        <end position="104"/>
    </location>
</feature>
<keyword evidence="2" id="KW-1185">Reference proteome</keyword>
<reference evidence="3" key="1">
    <citation type="submission" date="2022-11" db="UniProtKB">
        <authorList>
            <consortium name="WormBaseParasite"/>
        </authorList>
    </citation>
    <scope>IDENTIFICATION</scope>
</reference>
<dbReference type="AlphaFoldDB" id="A0A915DTX8"/>